<dbReference type="EMBL" id="BMNG01000005">
    <property type="protein sequence ID" value="GGO43039.1"/>
    <property type="molecule type" value="Genomic_DNA"/>
</dbReference>
<gene>
    <name evidence="1" type="ORF">GCM10012286_25960</name>
</gene>
<accession>A0ABQ2LTL4</accession>
<evidence type="ECO:0000313" key="1">
    <source>
        <dbReference type="EMBL" id="GGO43039.1"/>
    </source>
</evidence>
<reference evidence="2" key="1">
    <citation type="journal article" date="2019" name="Int. J. Syst. Evol. Microbiol.">
        <title>The Global Catalogue of Microorganisms (GCM) 10K type strain sequencing project: providing services to taxonomists for standard genome sequencing and annotation.</title>
        <authorList>
            <consortium name="The Broad Institute Genomics Platform"/>
            <consortium name="The Broad Institute Genome Sequencing Center for Infectious Disease"/>
            <person name="Wu L."/>
            <person name="Ma J."/>
        </authorList>
    </citation>
    <scope>NUCLEOTIDE SEQUENCE [LARGE SCALE GENOMIC DNA]</scope>
    <source>
        <strain evidence="2">CGMCC 4.7349</strain>
    </source>
</reference>
<comment type="caution">
    <text evidence="1">The sequence shown here is derived from an EMBL/GenBank/DDBJ whole genome shotgun (WGS) entry which is preliminary data.</text>
</comment>
<evidence type="ECO:0008006" key="3">
    <source>
        <dbReference type="Google" id="ProtNLM"/>
    </source>
</evidence>
<dbReference type="Proteomes" id="UP000656881">
    <property type="component" value="Unassembled WGS sequence"/>
</dbReference>
<protein>
    <recommendedName>
        <fullName evidence="3">DUF2934 domain-containing protein</fullName>
    </recommendedName>
</protein>
<sequence length="64" mass="7132">MATNSASESRLSARTADEVNEEIRALWLRCGGRLSTDQRREYQRLVTEWAAAEAEAHSAPNRAA</sequence>
<keyword evidence="2" id="KW-1185">Reference proteome</keyword>
<dbReference type="RefSeq" id="WP_189174026.1">
    <property type="nucleotide sequence ID" value="NZ_BMNG01000005.1"/>
</dbReference>
<proteinExistence type="predicted"/>
<evidence type="ECO:0000313" key="2">
    <source>
        <dbReference type="Proteomes" id="UP000656881"/>
    </source>
</evidence>
<name>A0ABQ2LTL4_9ACTN</name>
<organism evidence="1 2">
    <name type="scientific">Streptomyces lasiicapitis</name>
    <dbReference type="NCBI Taxonomy" id="1923961"/>
    <lineage>
        <taxon>Bacteria</taxon>
        <taxon>Bacillati</taxon>
        <taxon>Actinomycetota</taxon>
        <taxon>Actinomycetes</taxon>
        <taxon>Kitasatosporales</taxon>
        <taxon>Streptomycetaceae</taxon>
        <taxon>Streptomyces</taxon>
    </lineage>
</organism>